<reference evidence="2 3" key="1">
    <citation type="journal article" date="2017" name="BMC Genomics">
        <title>Whole-genome assembly of Babesia ovata and comparative genomics between closely related pathogens.</title>
        <authorList>
            <person name="Yamagishi J."/>
            <person name="Asada M."/>
            <person name="Hakimi H."/>
            <person name="Tanaka T.Q."/>
            <person name="Sugimoto C."/>
            <person name="Kawazu S."/>
        </authorList>
    </citation>
    <scope>NUCLEOTIDE SEQUENCE [LARGE SCALE GENOMIC DNA]</scope>
    <source>
        <strain evidence="2 3">Miyake</strain>
    </source>
</reference>
<proteinExistence type="predicted"/>
<protein>
    <submittedName>
        <fullName evidence="2">Extracellular matrix-binding ebh, putative</fullName>
    </submittedName>
</protein>
<feature type="coiled-coil region" evidence="1">
    <location>
        <begin position="412"/>
        <end position="439"/>
    </location>
</feature>
<comment type="caution">
    <text evidence="2">The sequence shown here is derived from an EMBL/GenBank/DDBJ whole genome shotgun (WGS) entry which is preliminary data.</text>
</comment>
<dbReference type="GeneID" id="39874924"/>
<evidence type="ECO:0000256" key="1">
    <source>
        <dbReference type="SAM" id="Coils"/>
    </source>
</evidence>
<dbReference type="Proteomes" id="UP000236319">
    <property type="component" value="Unassembled WGS sequence"/>
</dbReference>
<evidence type="ECO:0000313" key="3">
    <source>
        <dbReference type="Proteomes" id="UP000236319"/>
    </source>
</evidence>
<dbReference type="VEuPathDB" id="PiroplasmaDB:BOVATA_026470"/>
<dbReference type="RefSeq" id="XP_028867397.1">
    <property type="nucleotide sequence ID" value="XM_029011564.1"/>
</dbReference>
<dbReference type="EMBL" id="BDSA01000002">
    <property type="protein sequence ID" value="GBE61154.1"/>
    <property type="molecule type" value="Genomic_DNA"/>
</dbReference>
<evidence type="ECO:0000313" key="2">
    <source>
        <dbReference type="EMBL" id="GBE61154.1"/>
    </source>
</evidence>
<dbReference type="AlphaFoldDB" id="A0A2H6KDV1"/>
<organism evidence="2 3">
    <name type="scientific">Babesia ovata</name>
    <dbReference type="NCBI Taxonomy" id="189622"/>
    <lineage>
        <taxon>Eukaryota</taxon>
        <taxon>Sar</taxon>
        <taxon>Alveolata</taxon>
        <taxon>Apicomplexa</taxon>
        <taxon>Aconoidasida</taxon>
        <taxon>Piroplasmida</taxon>
        <taxon>Babesiidae</taxon>
        <taxon>Babesia</taxon>
    </lineage>
</organism>
<sequence length="457" mass="49327">MAGKRLLQAATVAKKAVESEVTKALEAVVDMDKSLKEDLKSFKDEIKGGIRDVIDKSGVNDLDTLVKSDLGRLRERIKGLRDKVKNEIGDDSNIVRQQLRDLEGAKSTLHKLASKIGPESIVALTAGLDTKFTDVIQQPLKKLIDDVNTAIGALGEKFDKPDTNTFESIFEHIRDKVGAIKGRPKVGRSNGSGLDGIVSEVKGLARAFVPGSGQNGFKARVGGWLEGVIGNGTKSKPGLQAVNTLLAEYQNAAKGGGHDEQALRDQVKNHIMAALNSQIGAAQGKIGAVKEGIKENLTAIVSACEEFVSKLDEKITKTEIERFAPAIAGQIQGWGTRQLLHTYNNVSDLRSAVKYILVALCAGVNQVATEIRVLGNNTFGTILDKIKPIVDKLHNHLDLATQKSATFQPSPAQAVDGKLEDVKSEVKGLEDTFKQKVKKELQEDVNKLDGAVRDFDT</sequence>
<dbReference type="OrthoDB" id="425925at2759"/>
<keyword evidence="3" id="KW-1185">Reference proteome</keyword>
<gene>
    <name evidence="2" type="ORF">BOVATA_026470</name>
</gene>
<accession>A0A2H6KDV1</accession>
<name>A0A2H6KDV1_9APIC</name>
<keyword evidence="1" id="KW-0175">Coiled coil</keyword>